<dbReference type="Pfam" id="PF00581">
    <property type="entry name" value="Rhodanese"/>
    <property type="match status" value="1"/>
</dbReference>
<name>A0A1E7FMV5_9STRA</name>
<evidence type="ECO:0000313" key="6">
    <source>
        <dbReference type="Proteomes" id="UP000095751"/>
    </source>
</evidence>
<feature type="compositionally biased region" description="Low complexity" evidence="2">
    <location>
        <begin position="444"/>
        <end position="453"/>
    </location>
</feature>
<evidence type="ECO:0000256" key="1">
    <source>
        <dbReference type="PROSITE-ProRule" id="PRU00176"/>
    </source>
</evidence>
<feature type="domain" description="RRM" evidence="3">
    <location>
        <begin position="620"/>
        <end position="706"/>
    </location>
</feature>
<dbReference type="SMART" id="SM00450">
    <property type="entry name" value="RHOD"/>
    <property type="match status" value="1"/>
</dbReference>
<organism evidence="5 6">
    <name type="scientific">Fragilariopsis cylindrus CCMP1102</name>
    <dbReference type="NCBI Taxonomy" id="635003"/>
    <lineage>
        <taxon>Eukaryota</taxon>
        <taxon>Sar</taxon>
        <taxon>Stramenopiles</taxon>
        <taxon>Ochrophyta</taxon>
        <taxon>Bacillariophyta</taxon>
        <taxon>Bacillariophyceae</taxon>
        <taxon>Bacillariophycidae</taxon>
        <taxon>Bacillariales</taxon>
        <taxon>Bacillariaceae</taxon>
        <taxon>Fragilariopsis</taxon>
    </lineage>
</organism>
<dbReference type="PROSITE" id="PS50102">
    <property type="entry name" value="RRM"/>
    <property type="match status" value="1"/>
</dbReference>
<dbReference type="SUPFAM" id="SSF54928">
    <property type="entry name" value="RNA-binding domain, RBD"/>
    <property type="match status" value="1"/>
</dbReference>
<keyword evidence="6" id="KW-1185">Reference proteome</keyword>
<evidence type="ECO:0000259" key="3">
    <source>
        <dbReference type="PROSITE" id="PS50102"/>
    </source>
</evidence>
<dbReference type="InterPro" id="IPR040503">
    <property type="entry name" value="TRHO_N"/>
</dbReference>
<feature type="compositionally biased region" description="Basic and acidic residues" evidence="2">
    <location>
        <begin position="143"/>
        <end position="161"/>
    </location>
</feature>
<feature type="compositionally biased region" description="Basic residues" evidence="2">
    <location>
        <begin position="28"/>
        <end position="44"/>
    </location>
</feature>
<dbReference type="GO" id="GO:0003723">
    <property type="term" value="F:RNA binding"/>
    <property type="evidence" value="ECO:0007669"/>
    <property type="project" value="UniProtKB-UniRule"/>
</dbReference>
<dbReference type="InterPro" id="IPR011011">
    <property type="entry name" value="Znf_FYVE_PHD"/>
</dbReference>
<dbReference type="SMART" id="SM00360">
    <property type="entry name" value="RRM"/>
    <property type="match status" value="1"/>
</dbReference>
<dbReference type="PANTHER" id="PTHR43268:SF7">
    <property type="entry name" value="RHODANESE DOMAIN-CONTAINING PROTEIN"/>
    <property type="match status" value="1"/>
</dbReference>
<dbReference type="InterPro" id="IPR000504">
    <property type="entry name" value="RRM_dom"/>
</dbReference>
<dbReference type="SUPFAM" id="SSF57903">
    <property type="entry name" value="FYVE/PHD zinc finger"/>
    <property type="match status" value="1"/>
</dbReference>
<feature type="domain" description="Rhodanese" evidence="4">
    <location>
        <begin position="298"/>
        <end position="419"/>
    </location>
</feature>
<evidence type="ECO:0000259" key="4">
    <source>
        <dbReference type="PROSITE" id="PS50206"/>
    </source>
</evidence>
<dbReference type="InterPro" id="IPR020936">
    <property type="entry name" value="TrhO"/>
</dbReference>
<dbReference type="PROSITE" id="PS50206">
    <property type="entry name" value="RHODANESE_3"/>
    <property type="match status" value="1"/>
</dbReference>
<evidence type="ECO:0000313" key="5">
    <source>
        <dbReference type="EMBL" id="OEU19500.1"/>
    </source>
</evidence>
<gene>
    <name evidence="5" type="ORF">FRACYDRAFT_260018</name>
</gene>
<feature type="compositionally biased region" description="Basic residues" evidence="2">
    <location>
        <begin position="115"/>
        <end position="128"/>
    </location>
</feature>
<sequence length="719" mass="81975">MAKQGNDDDHDDDDDLQQRGTEIEIEKKKKNKKKKKLKKHKKSKKNNDDEIDVDVDDTVDAAAETPTASQLQQVVKKGLFTISTANIASSAIEFYDPVVKKLSSLEEELESQRQSQRKKNKKMSKKSKSTISSSSNCHEEDEQQQKDDDNNKNQQKHDEDDNNHNLTLLLFYQYIEPEWDETTYEQILYSLEKIGKSLQLTGRMRCAKEGLNCTLTGPHSSIIEYCNSLQQLRPNDFIHTEFKLTTNLPIGQKFKELKVLKVVEIVKYGLEKSKMPSLTNPKYAGVHLEPKQYHEKITENNTVIIDVRNHYEASIGRFVIPENENTTDLTNNGPKWIDPKMRKSTEFPAWLDKESTQRQLKGKQVLMYCTGGIRCERASALLKYKMDTDATTKNLDIKGVFQLQGGIDKYFKEYPNGGYWKGKNYVFDKRFSHAPPKLDAMERNNNQNNTNMDNDNDDDDNDEKKPSATTETTTQVQVAQEAMGKCESCSKSWDMYRGKRRCPTCGVPSLICRDCFLLVKEKKITKFDLSSIRCDLCVEQNIHSKRDYKEIDNKLIQNYEQKMISKGLLVVEEEIGSGSGSGEAKATTETNGYDDDDANDDDNDTSIRAIVGVSNPDNVTRLVIKSLDKEKTTIESIQELFEQKLGDSGGIITHVVWKIDRKTQDFMGMGWIEMLDAKDASKIVALSNQSKLKLFGRQIKITFSPANSKDIWPPSNSKV</sequence>
<dbReference type="AlphaFoldDB" id="A0A1E7FMV5"/>
<feature type="region of interest" description="Disordered" evidence="2">
    <location>
        <begin position="110"/>
        <end position="161"/>
    </location>
</feature>
<feature type="region of interest" description="Disordered" evidence="2">
    <location>
        <begin position="1"/>
        <end position="54"/>
    </location>
</feature>
<reference evidence="5 6" key="1">
    <citation type="submission" date="2016-09" db="EMBL/GenBank/DDBJ databases">
        <title>Extensive genetic diversity and differential bi-allelic expression allows diatom success in the polar Southern Ocean.</title>
        <authorList>
            <consortium name="DOE Joint Genome Institute"/>
            <person name="Mock T."/>
            <person name="Otillar R.P."/>
            <person name="Strauss J."/>
            <person name="Dupont C."/>
            <person name="Frickenhaus S."/>
            <person name="Maumus F."/>
            <person name="Mcmullan M."/>
            <person name="Sanges R."/>
            <person name="Schmutz J."/>
            <person name="Toseland A."/>
            <person name="Valas R."/>
            <person name="Veluchamy A."/>
            <person name="Ward B.J."/>
            <person name="Allen A."/>
            <person name="Barry K."/>
            <person name="Falciatore A."/>
            <person name="Ferrante M."/>
            <person name="Fortunato A.E."/>
            <person name="Gloeckner G."/>
            <person name="Gruber A."/>
            <person name="Hipkin R."/>
            <person name="Janech M."/>
            <person name="Kroth P."/>
            <person name="Leese F."/>
            <person name="Lindquist E."/>
            <person name="Lyon B.R."/>
            <person name="Martin J."/>
            <person name="Mayer C."/>
            <person name="Parker M."/>
            <person name="Quesneville H."/>
            <person name="Raymond J."/>
            <person name="Uhlig C."/>
            <person name="Valentin K.U."/>
            <person name="Worden A.Z."/>
            <person name="Armbrust E.V."/>
            <person name="Bowler C."/>
            <person name="Green B."/>
            <person name="Moulton V."/>
            <person name="Van Oosterhout C."/>
            <person name="Grigoriev I."/>
        </authorList>
    </citation>
    <scope>NUCLEOTIDE SEQUENCE [LARGE SCALE GENOMIC DNA]</scope>
    <source>
        <strain evidence="5 6">CCMP1102</strain>
    </source>
</reference>
<dbReference type="Gene3D" id="3.30.70.330">
    <property type="match status" value="1"/>
</dbReference>
<evidence type="ECO:0008006" key="7">
    <source>
        <dbReference type="Google" id="ProtNLM"/>
    </source>
</evidence>
<accession>A0A1E7FMV5</accession>
<dbReference type="InterPro" id="IPR035979">
    <property type="entry name" value="RBD_domain_sf"/>
</dbReference>
<keyword evidence="1" id="KW-0694">RNA-binding</keyword>
<dbReference type="Pfam" id="PF17773">
    <property type="entry name" value="UPF0176_N"/>
    <property type="match status" value="1"/>
</dbReference>
<dbReference type="Gene3D" id="3.40.250.10">
    <property type="entry name" value="Rhodanese-like domain"/>
    <property type="match status" value="1"/>
</dbReference>
<proteinExistence type="predicted"/>
<evidence type="ECO:0000256" key="2">
    <source>
        <dbReference type="SAM" id="MobiDB-lite"/>
    </source>
</evidence>
<protein>
    <recommendedName>
        <fullName evidence="7">Rhodanese domain-containing protein</fullName>
    </recommendedName>
</protein>
<dbReference type="Gene3D" id="3.30.70.100">
    <property type="match status" value="1"/>
</dbReference>
<dbReference type="OrthoDB" id="25002at2759"/>
<feature type="region of interest" description="Disordered" evidence="2">
    <location>
        <begin position="436"/>
        <end position="475"/>
    </location>
</feature>
<dbReference type="InterPro" id="IPR001763">
    <property type="entry name" value="Rhodanese-like_dom"/>
</dbReference>
<dbReference type="PANTHER" id="PTHR43268">
    <property type="entry name" value="THIOSULFATE SULFURTRANSFERASE/RHODANESE-LIKE DOMAIN-CONTAINING PROTEIN 2"/>
    <property type="match status" value="1"/>
</dbReference>
<dbReference type="EMBL" id="KV784355">
    <property type="protein sequence ID" value="OEU19500.1"/>
    <property type="molecule type" value="Genomic_DNA"/>
</dbReference>
<dbReference type="KEGG" id="fcy:FRACYDRAFT_260018"/>
<dbReference type="Proteomes" id="UP000095751">
    <property type="component" value="Unassembled WGS sequence"/>
</dbReference>
<dbReference type="InParanoid" id="A0A1E7FMV5"/>
<dbReference type="InterPro" id="IPR036873">
    <property type="entry name" value="Rhodanese-like_dom_sf"/>
</dbReference>
<feature type="region of interest" description="Disordered" evidence="2">
    <location>
        <begin position="577"/>
        <end position="600"/>
    </location>
</feature>
<dbReference type="SUPFAM" id="SSF52821">
    <property type="entry name" value="Rhodanese/Cell cycle control phosphatase"/>
    <property type="match status" value="1"/>
</dbReference>
<dbReference type="InterPro" id="IPR012677">
    <property type="entry name" value="Nucleotide-bd_a/b_plait_sf"/>
</dbReference>